<name>A0A0D2LYX6_HYPSF</name>
<dbReference type="InterPro" id="IPR027417">
    <property type="entry name" value="P-loop_NTPase"/>
</dbReference>
<dbReference type="InterPro" id="IPR045199">
    <property type="entry name" value="ATAD2-like"/>
</dbReference>
<accession>A0A0D2LYX6</accession>
<dbReference type="PANTHER" id="PTHR23069:SF0">
    <property type="entry name" value="TAT-BINDING HOMOLOG 7"/>
    <property type="match status" value="1"/>
</dbReference>
<evidence type="ECO:0000256" key="3">
    <source>
        <dbReference type="ARBA" id="ARBA00022741"/>
    </source>
</evidence>
<dbReference type="OrthoDB" id="5421at2759"/>
<dbReference type="EMBL" id="KN817628">
    <property type="protein sequence ID" value="KJA16093.1"/>
    <property type="molecule type" value="Genomic_DNA"/>
</dbReference>
<feature type="compositionally biased region" description="Basic residues" evidence="8">
    <location>
        <begin position="132"/>
        <end position="141"/>
    </location>
</feature>
<feature type="region of interest" description="Disordered" evidence="8">
    <location>
        <begin position="302"/>
        <end position="325"/>
    </location>
</feature>
<feature type="compositionally biased region" description="Basic and acidic residues" evidence="8">
    <location>
        <begin position="1151"/>
        <end position="1179"/>
    </location>
</feature>
<dbReference type="FunFam" id="3.40.50.300:FF:000061">
    <property type="entry name" value="ATPase family, AAA domain-containing 2"/>
    <property type="match status" value="1"/>
</dbReference>
<dbReference type="InterPro" id="IPR003960">
    <property type="entry name" value="ATPase_AAA_CS"/>
</dbReference>
<feature type="compositionally biased region" description="Polar residues" evidence="8">
    <location>
        <begin position="8"/>
        <end position="26"/>
    </location>
</feature>
<dbReference type="STRING" id="945553.A0A0D2LYX6"/>
<dbReference type="InterPro" id="IPR003959">
    <property type="entry name" value="ATPase_AAA_core"/>
</dbReference>
<evidence type="ECO:0000313" key="11">
    <source>
        <dbReference type="Proteomes" id="UP000054270"/>
    </source>
</evidence>
<dbReference type="GO" id="GO:0005524">
    <property type="term" value="F:ATP binding"/>
    <property type="evidence" value="ECO:0007669"/>
    <property type="project" value="UniProtKB-KW"/>
</dbReference>
<keyword evidence="5" id="KW-0067">ATP-binding</keyword>
<dbReference type="InterPro" id="IPR036427">
    <property type="entry name" value="Bromodomain-like_sf"/>
</dbReference>
<dbReference type="GO" id="GO:0042393">
    <property type="term" value="F:histone binding"/>
    <property type="evidence" value="ECO:0007669"/>
    <property type="project" value="TreeGrafter"/>
</dbReference>
<dbReference type="InterPro" id="IPR003593">
    <property type="entry name" value="AAA+_ATPase"/>
</dbReference>
<dbReference type="GO" id="GO:0016887">
    <property type="term" value="F:ATP hydrolysis activity"/>
    <property type="evidence" value="ECO:0007669"/>
    <property type="project" value="InterPro"/>
</dbReference>
<dbReference type="Pfam" id="PF00004">
    <property type="entry name" value="AAA"/>
    <property type="match status" value="1"/>
</dbReference>
<keyword evidence="7" id="KW-0539">Nucleus</keyword>
<evidence type="ECO:0000256" key="4">
    <source>
        <dbReference type="ARBA" id="ARBA00022801"/>
    </source>
</evidence>
<feature type="compositionally biased region" description="Low complexity" evidence="8">
    <location>
        <begin position="47"/>
        <end position="56"/>
    </location>
</feature>
<feature type="compositionally biased region" description="Acidic residues" evidence="8">
    <location>
        <begin position="261"/>
        <end position="273"/>
    </location>
</feature>
<dbReference type="GO" id="GO:0006334">
    <property type="term" value="P:nucleosome assembly"/>
    <property type="evidence" value="ECO:0007669"/>
    <property type="project" value="TreeGrafter"/>
</dbReference>
<evidence type="ECO:0000259" key="9">
    <source>
        <dbReference type="SMART" id="SM00382"/>
    </source>
</evidence>
<dbReference type="GO" id="GO:0003682">
    <property type="term" value="F:chromatin binding"/>
    <property type="evidence" value="ECO:0007669"/>
    <property type="project" value="TreeGrafter"/>
</dbReference>
<dbReference type="SMART" id="SM00382">
    <property type="entry name" value="AAA"/>
    <property type="match status" value="1"/>
</dbReference>
<dbReference type="FunFam" id="3.40.50.300:FF:001218">
    <property type="entry name" value="AAA family ATPase, putative"/>
    <property type="match status" value="1"/>
</dbReference>
<sequence length="1523" mass="169858">MPDDPTNLAESSFEPQNNAPTLSPQHNPLILKIPAANMNLRRRSTRRTSSAPSLPSGSEYHASEKSVDMDEQQDDEEPKEEEPPEEVITTKRGRQVKKMKYVESSDNDGEGEDDPDVEIPAQDLFSESSNRKVTRASAAKRHISEEDEEEDSRPRRLTRGARLNGFIASDDEEPRDDFQGYSLRNRTKRPASAVPLSKKEKEQQQKQKQQAAREQRIHKRNAARTKDEDYEHVSSGASADADGSLDDAQQSSDHDALGLPEEPEREPEPEDDGDGKPYSLRQRKNISYAIPAPLEELVKATRQGGKGGGRNGAGGNKSKARLGWSTSGKELGRLMGADDSDSDYPARTPRKPFGGIAPFGSGAVAGGGMLPGDLAAGGTPSNLGKIGDAALADADPLGVNQNVTFDEVGGLDDHIHALKEMTLLPLLYPEVFQRFNVTPPRGVLFHGPPGTGKTLMARALAASCRTGGRQISFFMRKGADCLSKWVGEAERQLRLLFEEARNSQPSIIFFDEIDGLAPVRSSKQDQIHASIVSTLLALMDGMDGRGQVVVIGATNRPDAVDPALRRPGRFDREFYFGLPGLEAREKILSIMTNKWEGWGGHEDEKTEDKQKEVKEKVIGLAKLTKGYGGADLRALCTEAALNAIQRRYPQVYKSNDRLLLKPETIGVGLRDFMISIKKLVPSSARSSASAATPLPIQLAPLLEDTLENVKSVIHRVMPVEKKLSALEEAEFEDAGGEEGALEKEMLSQAMQTLRVYRPRVIIHGAIGMGQGYIGAAALHHLEGYHVQSLELGSLMSDSTRTPEAAIVQLFIEAKRNQPSVIYIPSLVGWCAAISETSRSTVRAMLDTLAPTDPILLLAVVDGNFSELPRDVKAWFGPTKDNRVELTAPSTTQREAFFDGLLNDVQRPPNKFADGIERRKRVLEELPIAPPLEPRKPTAAELALQEEHDQRVLTLLKYRLGPILTELKRKFKRFTKRATEEYNFDPMENAIMDAVTTTAIDVQRGPNGVLNISEDQPMHSIDDNHGPSMNGVLMEQQQAIQQPALCDMDLERMQTELFKGRYLVPKDFLDDVRKILWNAEVRQHEDLDRLHKAQAMYTAAEVSIQEFDPQLRQDCERTAARERQRRDERRKEKGKERQKEPNGVVVGARRSARNEGLEPEHRITDVGKLERQLKRQRGEEGSGLDSNASELDAHGLPLVDGGRNIKRSKLIDEVEDDRDPLDTLASSRPGTEPRAFHSVRFDTGHIEPMAPLRPVVDVQQHFLSPNHHFEQNQRPHYPQPQNFPVPMNNLLHPQNGLHPYNHIYDEQRFPDQMAVDTTPHRPSGFDPILLNPMPQPSLIPPFPLRPTNGDPFNFPMADPTDPFNSQPNPQHYSNQPATESFTQMLNAPLTPTPPPQKTLPQVHVSYDPLSAMKIDPALEQRRSPLPPVATSTPPPERVATPMVVERTPTPPLPEFHITESFVSDLRYILKTRTGSLTIEQLEQLRATCLGTIWRHRKEWDRDELVTKLIKEVNEYIEEVAEYEE</sequence>
<comment type="similarity">
    <text evidence="2">Belongs to the AAA ATPase family.</text>
</comment>
<feature type="compositionally biased region" description="Gly residues" evidence="8">
    <location>
        <begin position="304"/>
        <end position="315"/>
    </location>
</feature>
<dbReference type="GO" id="GO:0006337">
    <property type="term" value="P:nucleosome disassembly"/>
    <property type="evidence" value="ECO:0007669"/>
    <property type="project" value="TreeGrafter"/>
</dbReference>
<dbReference type="Gene3D" id="1.10.8.60">
    <property type="match status" value="1"/>
</dbReference>
<dbReference type="PANTHER" id="PTHR23069">
    <property type="entry name" value="AAA DOMAIN-CONTAINING"/>
    <property type="match status" value="1"/>
</dbReference>
<feature type="region of interest" description="Disordered" evidence="8">
    <location>
        <begin position="1"/>
        <end position="290"/>
    </location>
</feature>
<feature type="compositionally biased region" description="Basic and acidic residues" evidence="8">
    <location>
        <begin position="1115"/>
        <end position="1139"/>
    </location>
</feature>
<feature type="compositionally biased region" description="Basic and acidic residues" evidence="8">
    <location>
        <begin position="197"/>
        <end position="215"/>
    </location>
</feature>
<dbReference type="InterPro" id="IPR041569">
    <property type="entry name" value="AAA_lid_3"/>
</dbReference>
<evidence type="ECO:0000256" key="5">
    <source>
        <dbReference type="ARBA" id="ARBA00022840"/>
    </source>
</evidence>
<reference evidence="11" key="1">
    <citation type="submission" date="2014-04" db="EMBL/GenBank/DDBJ databases">
        <title>Evolutionary Origins and Diversification of the Mycorrhizal Mutualists.</title>
        <authorList>
            <consortium name="DOE Joint Genome Institute"/>
            <consortium name="Mycorrhizal Genomics Consortium"/>
            <person name="Kohler A."/>
            <person name="Kuo A."/>
            <person name="Nagy L.G."/>
            <person name="Floudas D."/>
            <person name="Copeland A."/>
            <person name="Barry K.W."/>
            <person name="Cichocki N."/>
            <person name="Veneault-Fourrey C."/>
            <person name="LaButti K."/>
            <person name="Lindquist E.A."/>
            <person name="Lipzen A."/>
            <person name="Lundell T."/>
            <person name="Morin E."/>
            <person name="Murat C."/>
            <person name="Riley R."/>
            <person name="Ohm R."/>
            <person name="Sun H."/>
            <person name="Tunlid A."/>
            <person name="Henrissat B."/>
            <person name="Grigoriev I.V."/>
            <person name="Hibbett D.S."/>
            <person name="Martin F."/>
        </authorList>
    </citation>
    <scope>NUCLEOTIDE SEQUENCE [LARGE SCALE GENOMIC DNA]</scope>
    <source>
        <strain evidence="11">FD-334 SS-4</strain>
    </source>
</reference>
<evidence type="ECO:0000256" key="8">
    <source>
        <dbReference type="SAM" id="MobiDB-lite"/>
    </source>
</evidence>
<keyword evidence="6" id="KW-0103">Bromodomain</keyword>
<dbReference type="SUPFAM" id="SSF52540">
    <property type="entry name" value="P-loop containing nucleoside triphosphate hydrolases"/>
    <property type="match status" value="2"/>
</dbReference>
<protein>
    <recommendedName>
        <fullName evidence="9">AAA+ ATPase domain-containing protein</fullName>
    </recommendedName>
</protein>
<dbReference type="GO" id="GO:0045815">
    <property type="term" value="P:transcription initiation-coupled chromatin remodeling"/>
    <property type="evidence" value="ECO:0007669"/>
    <property type="project" value="TreeGrafter"/>
</dbReference>
<evidence type="ECO:0000256" key="1">
    <source>
        <dbReference type="ARBA" id="ARBA00004123"/>
    </source>
</evidence>
<comment type="subcellular location">
    <subcellularLocation>
        <location evidence="1">Nucleus</location>
    </subcellularLocation>
</comment>
<organism evidence="10 11">
    <name type="scientific">Hypholoma sublateritium (strain FD-334 SS-4)</name>
    <dbReference type="NCBI Taxonomy" id="945553"/>
    <lineage>
        <taxon>Eukaryota</taxon>
        <taxon>Fungi</taxon>
        <taxon>Dikarya</taxon>
        <taxon>Basidiomycota</taxon>
        <taxon>Agaricomycotina</taxon>
        <taxon>Agaricomycetes</taxon>
        <taxon>Agaricomycetidae</taxon>
        <taxon>Agaricales</taxon>
        <taxon>Agaricineae</taxon>
        <taxon>Strophariaceae</taxon>
        <taxon>Hypholoma</taxon>
    </lineage>
</organism>
<evidence type="ECO:0000256" key="7">
    <source>
        <dbReference type="ARBA" id="ARBA00023242"/>
    </source>
</evidence>
<dbReference type="Gene3D" id="3.40.50.300">
    <property type="entry name" value="P-loop containing nucleotide triphosphate hydrolases"/>
    <property type="match status" value="2"/>
</dbReference>
<dbReference type="GO" id="GO:0005634">
    <property type="term" value="C:nucleus"/>
    <property type="evidence" value="ECO:0007669"/>
    <property type="project" value="UniProtKB-SubCell"/>
</dbReference>
<feature type="compositionally biased region" description="Acidic residues" evidence="8">
    <location>
        <begin position="69"/>
        <end position="85"/>
    </location>
</feature>
<dbReference type="Gene3D" id="1.20.920.10">
    <property type="entry name" value="Bromodomain-like"/>
    <property type="match status" value="1"/>
</dbReference>
<evidence type="ECO:0000256" key="2">
    <source>
        <dbReference type="ARBA" id="ARBA00006914"/>
    </source>
</evidence>
<feature type="region of interest" description="Disordered" evidence="8">
    <location>
        <begin position="1115"/>
        <end position="1200"/>
    </location>
</feature>
<gene>
    <name evidence="10" type="ORF">HYPSUDRAFT_207331</name>
</gene>
<evidence type="ECO:0000256" key="6">
    <source>
        <dbReference type="ARBA" id="ARBA00023117"/>
    </source>
</evidence>
<feature type="domain" description="AAA+ ATPase" evidence="9">
    <location>
        <begin position="439"/>
        <end position="580"/>
    </location>
</feature>
<feature type="compositionally biased region" description="Low complexity" evidence="8">
    <location>
        <begin position="234"/>
        <end position="251"/>
    </location>
</feature>
<evidence type="ECO:0000313" key="10">
    <source>
        <dbReference type="EMBL" id="KJA16093.1"/>
    </source>
</evidence>
<dbReference type="Pfam" id="PF17862">
    <property type="entry name" value="AAA_lid_3"/>
    <property type="match status" value="1"/>
</dbReference>
<dbReference type="Proteomes" id="UP000054270">
    <property type="component" value="Unassembled WGS sequence"/>
</dbReference>
<feature type="compositionally biased region" description="Acidic residues" evidence="8">
    <location>
        <begin position="105"/>
        <end position="117"/>
    </location>
</feature>
<proteinExistence type="inferred from homology"/>
<keyword evidence="11" id="KW-1185">Reference proteome</keyword>
<dbReference type="PROSITE" id="PS00674">
    <property type="entry name" value="AAA"/>
    <property type="match status" value="1"/>
</dbReference>
<keyword evidence="3" id="KW-0547">Nucleotide-binding</keyword>
<dbReference type="SUPFAM" id="SSF47370">
    <property type="entry name" value="Bromodomain"/>
    <property type="match status" value="1"/>
</dbReference>
<keyword evidence="4" id="KW-0378">Hydrolase</keyword>
<dbReference type="OMA" id="IVHNANV"/>